<dbReference type="PROSITE" id="PS00211">
    <property type="entry name" value="ABC_TRANSPORTER_1"/>
    <property type="match status" value="1"/>
</dbReference>
<keyword evidence="3" id="KW-0175">Coiled coil</keyword>
<dbReference type="CDD" id="cd03221">
    <property type="entry name" value="ABCF_EF-3"/>
    <property type="match status" value="1"/>
</dbReference>
<gene>
    <name evidence="5" type="ORF">DXA38_03930</name>
</gene>
<dbReference type="OrthoDB" id="9801441at2"/>
<evidence type="ECO:0000256" key="1">
    <source>
        <dbReference type="ARBA" id="ARBA00022741"/>
    </source>
</evidence>
<evidence type="ECO:0000256" key="2">
    <source>
        <dbReference type="ARBA" id="ARBA00022840"/>
    </source>
</evidence>
<name>A0A3E2W208_CLOIN</name>
<dbReference type="InterPro" id="IPR003593">
    <property type="entry name" value="AAA+_ATPase"/>
</dbReference>
<feature type="domain" description="ABC transporter" evidence="4">
    <location>
        <begin position="2"/>
        <end position="230"/>
    </location>
</feature>
<evidence type="ECO:0000313" key="6">
    <source>
        <dbReference type="Proteomes" id="UP000260025"/>
    </source>
</evidence>
<accession>A0A3E2W208</accession>
<keyword evidence="2 5" id="KW-0067">ATP-binding</keyword>
<organism evidence="5 6">
    <name type="scientific">Clostridium innocuum</name>
    <dbReference type="NCBI Taxonomy" id="1522"/>
    <lineage>
        <taxon>Bacteria</taxon>
        <taxon>Bacillati</taxon>
        <taxon>Bacillota</taxon>
        <taxon>Clostridia</taxon>
        <taxon>Eubacteriales</taxon>
        <taxon>Clostridiaceae</taxon>
        <taxon>Clostridium</taxon>
    </lineage>
</organism>
<keyword evidence="1" id="KW-0547">Nucleotide-binding</keyword>
<dbReference type="Gene3D" id="3.40.50.300">
    <property type="entry name" value="P-loop containing nucleotide triphosphate hydrolases"/>
    <property type="match status" value="2"/>
</dbReference>
<proteinExistence type="predicted"/>
<sequence>MLILKHLTIQDSKNHTLLNDLNYSLGNDDKVGIIGEEGNGKSTLLKAIYNRNLIEDYAAVSGIIDTDYKEIGYFEQQLSSTWEDAFLFEYLLKEDSEDEIQPEQFNDLQGCETLCAELGLKNEILYGEQKIGTLSGGEKVKLQLLKLMLRKPELLLLDEPTNDLDIQTLQWLEDFLKNLRIPVLFISHDEILLSRCANVILHLEQLNKKTQCRHTVYRGNYEEYVEQRSNRLKKEAQEASWQKREYRRKKEKLNDFINAVHDAQNDTVRSPFYAAALKTKMRNLKAQDRRLEKEGYAHVDSVEEAIDVFFEGEGFPKSRRILDFHQEELKTEKRVLLKDIHITLYGRQKTVIAGENGSGKSLLMKEIYNILKTHTDIRLGYMPQNYAEAFSEQDTPVTFLLEACDRDDVTRARELLGRMKFTREEMEHPVYQLSEGQKAKLYLLRFIKQGCNVLLLDEPTRNLSPLTSPVIRRILKDFPGCILAVSHDRLFIQEVFDSVLWISHNKLQELETERFMEELS</sequence>
<protein>
    <submittedName>
        <fullName evidence="5">ABC transporter ATP-binding protein</fullName>
    </submittedName>
</protein>
<dbReference type="InterPro" id="IPR003439">
    <property type="entry name" value="ABC_transporter-like_ATP-bd"/>
</dbReference>
<dbReference type="Pfam" id="PF00005">
    <property type="entry name" value="ABC_tran"/>
    <property type="match status" value="2"/>
</dbReference>
<dbReference type="AlphaFoldDB" id="A0A3E2W208"/>
<dbReference type="GO" id="GO:0005524">
    <property type="term" value="F:ATP binding"/>
    <property type="evidence" value="ECO:0007669"/>
    <property type="project" value="UniProtKB-KW"/>
</dbReference>
<dbReference type="SUPFAM" id="SSF52540">
    <property type="entry name" value="P-loop containing nucleoside triphosphate hydrolases"/>
    <property type="match status" value="2"/>
</dbReference>
<evidence type="ECO:0000256" key="3">
    <source>
        <dbReference type="SAM" id="Coils"/>
    </source>
</evidence>
<dbReference type="Proteomes" id="UP000260025">
    <property type="component" value="Unassembled WGS sequence"/>
</dbReference>
<dbReference type="GO" id="GO:0016887">
    <property type="term" value="F:ATP hydrolysis activity"/>
    <property type="evidence" value="ECO:0007669"/>
    <property type="project" value="InterPro"/>
</dbReference>
<evidence type="ECO:0000313" key="5">
    <source>
        <dbReference type="EMBL" id="RGC18114.1"/>
    </source>
</evidence>
<evidence type="ECO:0000259" key="4">
    <source>
        <dbReference type="PROSITE" id="PS50893"/>
    </source>
</evidence>
<dbReference type="InterPro" id="IPR051309">
    <property type="entry name" value="ABCF_ATPase"/>
</dbReference>
<dbReference type="PROSITE" id="PS50893">
    <property type="entry name" value="ABC_TRANSPORTER_2"/>
    <property type="match status" value="2"/>
</dbReference>
<dbReference type="PANTHER" id="PTHR42855">
    <property type="entry name" value="ABC TRANSPORTER ATP-BINDING SUBUNIT"/>
    <property type="match status" value="1"/>
</dbReference>
<dbReference type="InterPro" id="IPR017871">
    <property type="entry name" value="ABC_transporter-like_CS"/>
</dbReference>
<dbReference type="EMBL" id="QVEV01000003">
    <property type="protein sequence ID" value="RGC18114.1"/>
    <property type="molecule type" value="Genomic_DNA"/>
</dbReference>
<feature type="domain" description="ABC transporter" evidence="4">
    <location>
        <begin position="319"/>
        <end position="519"/>
    </location>
</feature>
<dbReference type="SMART" id="SM00382">
    <property type="entry name" value="AAA"/>
    <property type="match status" value="2"/>
</dbReference>
<dbReference type="RefSeq" id="WP_117442075.1">
    <property type="nucleotide sequence ID" value="NZ_JAJFEN010000015.1"/>
</dbReference>
<comment type="caution">
    <text evidence="5">The sequence shown here is derived from an EMBL/GenBank/DDBJ whole genome shotgun (WGS) entry which is preliminary data.</text>
</comment>
<dbReference type="PANTHER" id="PTHR42855:SF2">
    <property type="entry name" value="DRUG RESISTANCE ABC TRANSPORTER,ATP-BINDING PROTEIN"/>
    <property type="match status" value="1"/>
</dbReference>
<feature type="coiled-coil region" evidence="3">
    <location>
        <begin position="229"/>
        <end position="294"/>
    </location>
</feature>
<dbReference type="InterPro" id="IPR027417">
    <property type="entry name" value="P-loop_NTPase"/>
</dbReference>
<reference evidence="5 6" key="1">
    <citation type="submission" date="2018-08" db="EMBL/GenBank/DDBJ databases">
        <title>A genome reference for cultivated species of the human gut microbiota.</title>
        <authorList>
            <person name="Zou Y."/>
            <person name="Xue W."/>
            <person name="Luo G."/>
        </authorList>
    </citation>
    <scope>NUCLEOTIDE SEQUENCE [LARGE SCALE GENOMIC DNA]</scope>
    <source>
        <strain evidence="5 6">OF01-2LB</strain>
    </source>
</reference>